<organism evidence="3 4">
    <name type="scientific">Plebeiibacterium sediminum</name>
    <dbReference type="NCBI Taxonomy" id="2992112"/>
    <lineage>
        <taxon>Bacteria</taxon>
        <taxon>Pseudomonadati</taxon>
        <taxon>Bacteroidota</taxon>
        <taxon>Bacteroidia</taxon>
        <taxon>Marinilabiliales</taxon>
        <taxon>Marinilabiliaceae</taxon>
        <taxon>Plebeiibacterium</taxon>
    </lineage>
</organism>
<keyword evidence="4" id="KW-1185">Reference proteome</keyword>
<proteinExistence type="predicted"/>
<feature type="domain" description="CYTH" evidence="2">
    <location>
        <begin position="2"/>
        <end position="148"/>
    </location>
</feature>
<comment type="caution">
    <text evidence="3">The sequence shown here is derived from an EMBL/GenBank/DDBJ whole genome shotgun (WGS) entry which is preliminary data.</text>
</comment>
<dbReference type="Pfam" id="PF01928">
    <property type="entry name" value="CYTH"/>
    <property type="match status" value="1"/>
</dbReference>
<evidence type="ECO:0000256" key="1">
    <source>
        <dbReference type="PIRSR" id="PIRSR016487-1"/>
    </source>
</evidence>
<feature type="active site" description="Proton acceptor" evidence="1">
    <location>
        <position position="30"/>
    </location>
</feature>
<dbReference type="SMART" id="SM01118">
    <property type="entry name" value="CYTH"/>
    <property type="match status" value="1"/>
</dbReference>
<dbReference type="Proteomes" id="UP001209229">
    <property type="component" value="Unassembled WGS sequence"/>
</dbReference>
<reference evidence="3" key="1">
    <citation type="submission" date="2022-10" db="EMBL/GenBank/DDBJ databases">
        <authorList>
            <person name="Yu W.X."/>
        </authorList>
    </citation>
    <scope>NUCLEOTIDE SEQUENCE</scope>
    <source>
        <strain evidence="3">AAT</strain>
    </source>
</reference>
<protein>
    <submittedName>
        <fullName evidence="3">CYTH domain-containing protein</fullName>
    </submittedName>
</protein>
<evidence type="ECO:0000259" key="2">
    <source>
        <dbReference type="PROSITE" id="PS51707"/>
    </source>
</evidence>
<dbReference type="InterPro" id="IPR023577">
    <property type="entry name" value="CYTH_domain"/>
</dbReference>
<dbReference type="SUPFAM" id="SSF55154">
    <property type="entry name" value="CYTH-like phosphatases"/>
    <property type="match status" value="1"/>
</dbReference>
<sequence length="154" mass="17827">MGVEIERKFLLKNSDWKKQVDTVIHIQQGYLCSDKERTVRIRVSGERAWITIKGESIGMSRAEFEYEIPFEEGSSLIGLCEKPIIDKKRYIVKTNEVTWEIDEFAGLNSGLTIAEVELESEEKTFDLPDWLGKEVTGDPKYYNSSLIKNPFTKW</sequence>
<evidence type="ECO:0000313" key="4">
    <source>
        <dbReference type="Proteomes" id="UP001209229"/>
    </source>
</evidence>
<dbReference type="PANTHER" id="PTHR40114">
    <property type="entry name" value="SLR0698 PROTEIN"/>
    <property type="match status" value="1"/>
</dbReference>
<dbReference type="PANTHER" id="PTHR40114:SF1">
    <property type="entry name" value="SLR0698 PROTEIN"/>
    <property type="match status" value="1"/>
</dbReference>
<dbReference type="Gene3D" id="2.40.320.10">
    <property type="entry name" value="Hypothetical Protein Pfu-838710-001"/>
    <property type="match status" value="1"/>
</dbReference>
<gene>
    <name evidence="3" type="ORF">OM075_24085</name>
</gene>
<dbReference type="RefSeq" id="WP_301193109.1">
    <property type="nucleotide sequence ID" value="NZ_JAPDPJ010000126.1"/>
</dbReference>
<dbReference type="InterPro" id="IPR012042">
    <property type="entry name" value="NeuTTM/CthTTM-like"/>
</dbReference>
<evidence type="ECO:0000313" key="3">
    <source>
        <dbReference type="EMBL" id="MCW3789561.1"/>
    </source>
</evidence>
<dbReference type="EMBL" id="JAPDPJ010000126">
    <property type="protein sequence ID" value="MCW3789561.1"/>
    <property type="molecule type" value="Genomic_DNA"/>
</dbReference>
<dbReference type="AlphaFoldDB" id="A0AAE3M9N0"/>
<dbReference type="PROSITE" id="PS51707">
    <property type="entry name" value="CYTH"/>
    <property type="match status" value="1"/>
</dbReference>
<accession>A0AAE3M9N0</accession>
<name>A0AAE3M9N0_9BACT</name>
<dbReference type="CDD" id="cd07891">
    <property type="entry name" value="CYTH-like_CthTTM-like_1"/>
    <property type="match status" value="1"/>
</dbReference>
<dbReference type="PIRSF" id="PIRSF016487">
    <property type="entry name" value="CYTH_UCP016487"/>
    <property type="match status" value="1"/>
</dbReference>
<dbReference type="InterPro" id="IPR033469">
    <property type="entry name" value="CYTH-like_dom_sf"/>
</dbReference>